<dbReference type="InterPro" id="IPR000796">
    <property type="entry name" value="Asp_trans"/>
</dbReference>
<evidence type="ECO:0000256" key="5">
    <source>
        <dbReference type="ARBA" id="ARBA00022679"/>
    </source>
</evidence>
<evidence type="ECO:0000256" key="4">
    <source>
        <dbReference type="ARBA" id="ARBA00022576"/>
    </source>
</evidence>
<reference evidence="7" key="1">
    <citation type="journal article" date="2023" name="Nat. Microbiol.">
        <title>Babesia duncani multi-omics identifies virulence factors and drug targets.</title>
        <authorList>
            <person name="Singh P."/>
            <person name="Lonardi S."/>
            <person name="Liang Q."/>
            <person name="Vydyam P."/>
            <person name="Khabirova E."/>
            <person name="Fang T."/>
            <person name="Gihaz S."/>
            <person name="Thekkiniath J."/>
            <person name="Munshi M."/>
            <person name="Abel S."/>
            <person name="Ciampossin L."/>
            <person name="Batugedara G."/>
            <person name="Gupta M."/>
            <person name="Lu X.M."/>
            <person name="Lenz T."/>
            <person name="Chakravarty S."/>
            <person name="Cornillot E."/>
            <person name="Hu Y."/>
            <person name="Ma W."/>
            <person name="Gonzalez L.M."/>
            <person name="Sanchez S."/>
            <person name="Estrada K."/>
            <person name="Sanchez-Flores A."/>
            <person name="Montero E."/>
            <person name="Harb O.S."/>
            <person name="Le Roch K.G."/>
            <person name="Mamoun C.B."/>
        </authorList>
    </citation>
    <scope>NUCLEOTIDE SEQUENCE</scope>
    <source>
        <strain evidence="7">WA1</strain>
    </source>
</reference>
<dbReference type="InterPro" id="IPR015421">
    <property type="entry name" value="PyrdxlP-dep_Trfase_major"/>
</dbReference>
<proteinExistence type="inferred from homology"/>
<dbReference type="PANTHER" id="PTHR11879">
    <property type="entry name" value="ASPARTATE AMINOTRANSFERASE"/>
    <property type="match status" value="1"/>
</dbReference>
<keyword evidence="6" id="KW-0663">Pyridoxal phosphate</keyword>
<dbReference type="Gene3D" id="3.90.1150.10">
    <property type="entry name" value="Aspartate Aminotransferase, domain 1"/>
    <property type="match status" value="1"/>
</dbReference>
<comment type="similarity">
    <text evidence="2">Belongs to the class-I pyridoxal-phosphate-dependent aminotransferase family.</text>
</comment>
<evidence type="ECO:0000313" key="7">
    <source>
        <dbReference type="EMBL" id="KAK2195279.1"/>
    </source>
</evidence>
<keyword evidence="8" id="KW-1185">Reference proteome</keyword>
<dbReference type="KEGG" id="bdw:94337249"/>
<dbReference type="PANTHER" id="PTHR11879:SF22">
    <property type="entry name" value="ASPARTATE AMINOTRANSFERASE, MITOCHONDRIAL"/>
    <property type="match status" value="1"/>
</dbReference>
<evidence type="ECO:0000256" key="3">
    <source>
        <dbReference type="ARBA" id="ARBA00011738"/>
    </source>
</evidence>
<dbReference type="InterPro" id="IPR015422">
    <property type="entry name" value="PyrdxlP-dep_Trfase_small"/>
</dbReference>
<dbReference type="EMBL" id="JALLKP010000004">
    <property type="protein sequence ID" value="KAK2195279.1"/>
    <property type="molecule type" value="Genomic_DNA"/>
</dbReference>
<dbReference type="Proteomes" id="UP001214638">
    <property type="component" value="Unassembled WGS sequence"/>
</dbReference>
<keyword evidence="4" id="KW-0032">Aminotransferase</keyword>
<keyword evidence="5 7" id="KW-0808">Transferase</keyword>
<accession>A0AAD9UMU7</accession>
<sequence>MPLLIHLVDKPLDSNFSVAKEAKEDKSNDKLDLTLGAYRNAENLPVILDSVSLAKKAISHDPKEYEEYLPLAGHVEFTAAARDLLFKHDCPLAFVKQCPKCEGNFLKLQVAFTAGIRE</sequence>
<comment type="subunit">
    <text evidence="3">Homodimer.</text>
</comment>
<dbReference type="RefSeq" id="XP_067802122.1">
    <property type="nucleotide sequence ID" value="XM_067947971.1"/>
</dbReference>
<gene>
    <name evidence="7" type="ORF">BdWA1_002952</name>
</gene>
<name>A0AAD9UMU7_9APIC</name>
<dbReference type="SUPFAM" id="SSF53383">
    <property type="entry name" value="PLP-dependent transferases"/>
    <property type="match status" value="1"/>
</dbReference>
<dbReference type="GO" id="GO:0005739">
    <property type="term" value="C:mitochondrion"/>
    <property type="evidence" value="ECO:0007669"/>
    <property type="project" value="TreeGrafter"/>
</dbReference>
<evidence type="ECO:0000256" key="6">
    <source>
        <dbReference type="ARBA" id="ARBA00022898"/>
    </source>
</evidence>
<dbReference type="Gene3D" id="3.40.640.10">
    <property type="entry name" value="Type I PLP-dependent aspartate aminotransferase-like (Major domain)"/>
    <property type="match status" value="1"/>
</dbReference>
<evidence type="ECO:0000256" key="1">
    <source>
        <dbReference type="ARBA" id="ARBA00001933"/>
    </source>
</evidence>
<protein>
    <submittedName>
        <fullName evidence="7">Bifunctional Pyridoxal phosphate-dependent transferase/Pyridoxal phosphate-dependent transferase</fullName>
    </submittedName>
</protein>
<dbReference type="InterPro" id="IPR015424">
    <property type="entry name" value="PyrdxlP-dep_Trfase"/>
</dbReference>
<evidence type="ECO:0000256" key="2">
    <source>
        <dbReference type="ARBA" id="ARBA00007441"/>
    </source>
</evidence>
<organism evidence="7 8">
    <name type="scientific">Babesia duncani</name>
    <dbReference type="NCBI Taxonomy" id="323732"/>
    <lineage>
        <taxon>Eukaryota</taxon>
        <taxon>Sar</taxon>
        <taxon>Alveolata</taxon>
        <taxon>Apicomplexa</taxon>
        <taxon>Aconoidasida</taxon>
        <taxon>Piroplasmida</taxon>
        <taxon>Babesiidae</taxon>
        <taxon>Babesia</taxon>
    </lineage>
</organism>
<dbReference type="GO" id="GO:0004069">
    <property type="term" value="F:L-aspartate:2-oxoglutarate aminotransferase activity"/>
    <property type="evidence" value="ECO:0007669"/>
    <property type="project" value="UniProtKB-EC"/>
</dbReference>
<dbReference type="GeneID" id="94337249"/>
<dbReference type="GO" id="GO:0006520">
    <property type="term" value="P:amino acid metabolic process"/>
    <property type="evidence" value="ECO:0007669"/>
    <property type="project" value="InterPro"/>
</dbReference>
<evidence type="ECO:0000313" key="8">
    <source>
        <dbReference type="Proteomes" id="UP001214638"/>
    </source>
</evidence>
<comment type="caution">
    <text evidence="7">The sequence shown here is derived from an EMBL/GenBank/DDBJ whole genome shotgun (WGS) entry which is preliminary data.</text>
</comment>
<comment type="cofactor">
    <cofactor evidence="1">
        <name>pyridoxal 5'-phosphate</name>
        <dbReference type="ChEBI" id="CHEBI:597326"/>
    </cofactor>
</comment>
<dbReference type="AlphaFoldDB" id="A0AAD9UMU7"/>